<evidence type="ECO:0000313" key="1">
    <source>
        <dbReference type="EMBL" id="SFI90039.1"/>
    </source>
</evidence>
<name>A0A1I3LZ32_9BACL</name>
<reference evidence="2" key="1">
    <citation type="submission" date="2016-10" db="EMBL/GenBank/DDBJ databases">
        <authorList>
            <person name="Varghese N."/>
            <person name="Submissions S."/>
        </authorList>
    </citation>
    <scope>NUCLEOTIDE SEQUENCE [LARGE SCALE GENOMIC DNA]</scope>
    <source>
        <strain evidence="2">OK042</strain>
    </source>
</reference>
<dbReference type="RefSeq" id="WP_092266340.1">
    <property type="nucleotide sequence ID" value="NZ_FORT01000001.1"/>
</dbReference>
<dbReference type="STRING" id="1884381.SAMN05518846_101472"/>
<proteinExistence type="predicted"/>
<organism evidence="1 2">
    <name type="scientific">Brevibacillus centrosporus</name>
    <dbReference type="NCBI Taxonomy" id="54910"/>
    <lineage>
        <taxon>Bacteria</taxon>
        <taxon>Bacillati</taxon>
        <taxon>Bacillota</taxon>
        <taxon>Bacilli</taxon>
        <taxon>Bacillales</taxon>
        <taxon>Paenibacillaceae</taxon>
        <taxon>Brevibacillus</taxon>
    </lineage>
</organism>
<dbReference type="AlphaFoldDB" id="A0A1I3LZ32"/>
<sequence length="471" mass="50032">MSIPDINVNLEDGGLGVVPPNSTGLHVKIGVAAAGPESEIIAISGPSSAKQFGKGPLVRALSDAFAEGTSNMYVIRATADIDGTVSAVEKTGTGTGSVSVSGKPTDEIQVELQIVTSGGLNQATFTLAIDGQAPTAPITVPITGSYELPDSGLTITFTPAGDTPENSFKANDKYAFSATAPQMSTTSLVNALDLVLESEYPYEFIHIVGPSTPAVWTLFDSKLAAVQEDGKFVFGICETRDINKGETIDQYVKAMLDQAANFSSILVSVVTSGISKADFLNGKEDERNPAGIIVGRVAQIPVHRSAGRVLDGALSATELRPAGIKKAHIIALDNARYTTVRRYDGIQGIYCTNFRMMAPTGSDYLYGERTRVMLKAARLVRAAALLQEQNEIPFDDATGNIDFTPMENLLTAALNPMLNAEEITKARVVIKPEQNILAGEPMKAVIRITPRGAYRDMELEIGFENPFGGAN</sequence>
<dbReference type="Pfam" id="PF10758">
    <property type="entry name" value="DUF2586"/>
    <property type="match status" value="1"/>
</dbReference>
<keyword evidence="2" id="KW-1185">Reference proteome</keyword>
<protein>
    <recommendedName>
        <fullName evidence="3">Phage tail sheath protein</fullName>
    </recommendedName>
</protein>
<gene>
    <name evidence="1" type="ORF">SAMN05518846_101472</name>
</gene>
<accession>A0A1I3LZ32</accession>
<evidence type="ECO:0000313" key="2">
    <source>
        <dbReference type="Proteomes" id="UP000198915"/>
    </source>
</evidence>
<evidence type="ECO:0008006" key="3">
    <source>
        <dbReference type="Google" id="ProtNLM"/>
    </source>
</evidence>
<dbReference type="EMBL" id="FORT01000001">
    <property type="protein sequence ID" value="SFI90039.1"/>
    <property type="molecule type" value="Genomic_DNA"/>
</dbReference>
<dbReference type="InterPro" id="IPR019694">
    <property type="entry name" value="Phage_HP1_Orf23"/>
</dbReference>
<dbReference type="Proteomes" id="UP000198915">
    <property type="component" value="Unassembled WGS sequence"/>
</dbReference>